<evidence type="ECO:0008006" key="4">
    <source>
        <dbReference type="Google" id="ProtNLM"/>
    </source>
</evidence>
<dbReference type="STRING" id="560819.SAMN05428998_107173"/>
<evidence type="ECO:0000256" key="1">
    <source>
        <dbReference type="SAM" id="MobiDB-lite"/>
    </source>
</evidence>
<evidence type="ECO:0000313" key="3">
    <source>
        <dbReference type="Proteomes" id="UP000192917"/>
    </source>
</evidence>
<dbReference type="EMBL" id="FWZX01000007">
    <property type="protein sequence ID" value="SMF22327.1"/>
    <property type="molecule type" value="Genomic_DNA"/>
</dbReference>
<sequence>MPPFDSKPLPPDRQPPGAGEAVRSDSEPEWLDRLGVEQPTLRRLGGYWQRLRAGRAMPRRDELEPWAIPDLLPHLWIWRVQAEPPTFFLRLAGGRINRLLGDWRRGSELGEVVPAHAQAPLRARYGRVAFGPAVLRARGYALLGREYGVRVRAERLLLPLGGGADAAEDILGITWYEDLPRRGATDIPDGGDESVLALDTLDSLSVIGDGPSRVVARS</sequence>
<protein>
    <recommendedName>
        <fullName evidence="4">PAS domain-containing protein</fullName>
    </recommendedName>
</protein>
<dbReference type="AlphaFoldDB" id="A0A1Y6BVJ5"/>
<accession>A0A1Y6BVJ5</accession>
<reference evidence="2 3" key="1">
    <citation type="submission" date="2017-04" db="EMBL/GenBank/DDBJ databases">
        <authorList>
            <person name="Afonso C.L."/>
            <person name="Miller P.J."/>
            <person name="Scott M.A."/>
            <person name="Spackman E."/>
            <person name="Goraichik I."/>
            <person name="Dimitrov K.M."/>
            <person name="Suarez D.L."/>
            <person name="Swayne D.E."/>
        </authorList>
    </citation>
    <scope>NUCLEOTIDE SEQUENCE [LARGE SCALE GENOMIC DNA]</scope>
    <source>
        <strain evidence="2 3">USBA 355</strain>
    </source>
</reference>
<feature type="compositionally biased region" description="Pro residues" evidence="1">
    <location>
        <begin position="1"/>
        <end position="14"/>
    </location>
</feature>
<evidence type="ECO:0000313" key="2">
    <source>
        <dbReference type="EMBL" id="SMF22327.1"/>
    </source>
</evidence>
<proteinExistence type="predicted"/>
<dbReference type="Pfam" id="PF07310">
    <property type="entry name" value="PAS_5"/>
    <property type="match status" value="1"/>
</dbReference>
<feature type="region of interest" description="Disordered" evidence="1">
    <location>
        <begin position="1"/>
        <end position="28"/>
    </location>
</feature>
<name>A0A1Y6BVJ5_9PROT</name>
<gene>
    <name evidence="2" type="ORF">SAMN05428998_107173</name>
</gene>
<keyword evidence="3" id="KW-1185">Reference proteome</keyword>
<organism evidence="2 3">
    <name type="scientific">Tistlia consotensis USBA 355</name>
    <dbReference type="NCBI Taxonomy" id="560819"/>
    <lineage>
        <taxon>Bacteria</taxon>
        <taxon>Pseudomonadati</taxon>
        <taxon>Pseudomonadota</taxon>
        <taxon>Alphaproteobacteria</taxon>
        <taxon>Rhodospirillales</taxon>
        <taxon>Rhodovibrionaceae</taxon>
        <taxon>Tistlia</taxon>
    </lineage>
</organism>
<dbReference type="Proteomes" id="UP000192917">
    <property type="component" value="Unassembled WGS sequence"/>
</dbReference>
<dbReference type="InterPro" id="IPR009922">
    <property type="entry name" value="DUF1457"/>
</dbReference>